<accession>A0AAE0KA38</accession>
<dbReference type="EMBL" id="JAULSN010000004">
    <property type="protein sequence ID" value="KAK3372998.1"/>
    <property type="molecule type" value="Genomic_DNA"/>
</dbReference>
<name>A0AAE0KA38_9PEZI</name>
<evidence type="ECO:0000313" key="2">
    <source>
        <dbReference type="Proteomes" id="UP001287356"/>
    </source>
</evidence>
<keyword evidence="2" id="KW-1185">Reference proteome</keyword>
<evidence type="ECO:0000313" key="1">
    <source>
        <dbReference type="EMBL" id="KAK3372998.1"/>
    </source>
</evidence>
<organism evidence="1 2">
    <name type="scientific">Lasiosphaeria ovina</name>
    <dbReference type="NCBI Taxonomy" id="92902"/>
    <lineage>
        <taxon>Eukaryota</taxon>
        <taxon>Fungi</taxon>
        <taxon>Dikarya</taxon>
        <taxon>Ascomycota</taxon>
        <taxon>Pezizomycotina</taxon>
        <taxon>Sordariomycetes</taxon>
        <taxon>Sordariomycetidae</taxon>
        <taxon>Sordariales</taxon>
        <taxon>Lasiosphaeriaceae</taxon>
        <taxon>Lasiosphaeria</taxon>
    </lineage>
</organism>
<proteinExistence type="predicted"/>
<reference evidence="1" key="2">
    <citation type="submission" date="2023-06" db="EMBL/GenBank/DDBJ databases">
        <authorList>
            <consortium name="Lawrence Berkeley National Laboratory"/>
            <person name="Haridas S."/>
            <person name="Hensen N."/>
            <person name="Bonometti L."/>
            <person name="Westerberg I."/>
            <person name="Brannstrom I.O."/>
            <person name="Guillou S."/>
            <person name="Cros-Aarteil S."/>
            <person name="Calhoun S."/>
            <person name="Kuo A."/>
            <person name="Mondo S."/>
            <person name="Pangilinan J."/>
            <person name="Riley R."/>
            <person name="Labutti K."/>
            <person name="Andreopoulos B."/>
            <person name="Lipzen A."/>
            <person name="Chen C."/>
            <person name="Yanf M."/>
            <person name="Daum C."/>
            <person name="Ng V."/>
            <person name="Clum A."/>
            <person name="Steindorff A."/>
            <person name="Ohm R."/>
            <person name="Martin F."/>
            <person name="Silar P."/>
            <person name="Natvig D."/>
            <person name="Lalanne C."/>
            <person name="Gautier V."/>
            <person name="Ament-Velasquez S.L."/>
            <person name="Kruys A."/>
            <person name="Hutchinson M.I."/>
            <person name="Powell A.J."/>
            <person name="Barry K."/>
            <person name="Miller A.N."/>
            <person name="Grigoriev I.V."/>
            <person name="Debuchy R."/>
            <person name="Gladieux P."/>
            <person name="Thoren M.H."/>
            <person name="Johannesson H."/>
        </authorList>
    </citation>
    <scope>NUCLEOTIDE SEQUENCE</scope>
    <source>
        <strain evidence="1">CBS 958.72</strain>
    </source>
</reference>
<reference evidence="1" key="1">
    <citation type="journal article" date="2023" name="Mol. Phylogenet. Evol.">
        <title>Genome-scale phylogeny and comparative genomics of the fungal order Sordariales.</title>
        <authorList>
            <person name="Hensen N."/>
            <person name="Bonometti L."/>
            <person name="Westerberg I."/>
            <person name="Brannstrom I.O."/>
            <person name="Guillou S."/>
            <person name="Cros-Aarteil S."/>
            <person name="Calhoun S."/>
            <person name="Haridas S."/>
            <person name="Kuo A."/>
            <person name="Mondo S."/>
            <person name="Pangilinan J."/>
            <person name="Riley R."/>
            <person name="LaButti K."/>
            <person name="Andreopoulos B."/>
            <person name="Lipzen A."/>
            <person name="Chen C."/>
            <person name="Yan M."/>
            <person name="Daum C."/>
            <person name="Ng V."/>
            <person name="Clum A."/>
            <person name="Steindorff A."/>
            <person name="Ohm R.A."/>
            <person name="Martin F."/>
            <person name="Silar P."/>
            <person name="Natvig D.O."/>
            <person name="Lalanne C."/>
            <person name="Gautier V."/>
            <person name="Ament-Velasquez S.L."/>
            <person name="Kruys A."/>
            <person name="Hutchinson M.I."/>
            <person name="Powell A.J."/>
            <person name="Barry K."/>
            <person name="Miller A.N."/>
            <person name="Grigoriev I.V."/>
            <person name="Debuchy R."/>
            <person name="Gladieux P."/>
            <person name="Hiltunen Thoren M."/>
            <person name="Johannesson H."/>
        </authorList>
    </citation>
    <scope>NUCLEOTIDE SEQUENCE</scope>
    <source>
        <strain evidence="1">CBS 958.72</strain>
    </source>
</reference>
<protein>
    <submittedName>
        <fullName evidence="1">Uncharacterized protein</fullName>
    </submittedName>
</protein>
<dbReference type="AlphaFoldDB" id="A0AAE0KA38"/>
<dbReference type="Proteomes" id="UP001287356">
    <property type="component" value="Unassembled WGS sequence"/>
</dbReference>
<sequence length="109" mass="11887">MCHRSRVSKPLCGHIWAHQAVCPSDDICQVTGPDAATPISRSESLWCPKCRAQAATRGWLCCKCEEWNTAPLGSNSSTVLDKHVLNYGIDCCLGVGLWKELSCGHGMKL</sequence>
<gene>
    <name evidence="1" type="ORF">B0T24DRAFT_593242</name>
</gene>
<comment type="caution">
    <text evidence="1">The sequence shown here is derived from an EMBL/GenBank/DDBJ whole genome shotgun (WGS) entry which is preliminary data.</text>
</comment>